<comment type="caution">
    <text evidence="7">The sequence shown here is derived from an EMBL/GenBank/DDBJ whole genome shotgun (WGS) entry which is preliminary data.</text>
</comment>
<protein>
    <recommendedName>
        <fullName evidence="6">Xylanolytic transcriptional activator regulatory domain-containing protein</fullName>
    </recommendedName>
</protein>
<feature type="compositionally biased region" description="Low complexity" evidence="5">
    <location>
        <begin position="564"/>
        <end position="578"/>
    </location>
</feature>
<dbReference type="GO" id="GO:0000981">
    <property type="term" value="F:DNA-binding transcription factor activity, RNA polymerase II-specific"/>
    <property type="evidence" value="ECO:0007669"/>
    <property type="project" value="InterPro"/>
</dbReference>
<dbReference type="AlphaFoldDB" id="A0A9P9AEJ2"/>
<feature type="region of interest" description="Disordered" evidence="5">
    <location>
        <begin position="552"/>
        <end position="580"/>
    </location>
</feature>
<evidence type="ECO:0000259" key="6">
    <source>
        <dbReference type="SMART" id="SM00906"/>
    </source>
</evidence>
<proteinExistence type="predicted"/>
<dbReference type="EMBL" id="JAGSXJ010000007">
    <property type="protein sequence ID" value="KAH6689856.1"/>
    <property type="molecule type" value="Genomic_DNA"/>
</dbReference>
<dbReference type="GO" id="GO:0003677">
    <property type="term" value="F:DNA binding"/>
    <property type="evidence" value="ECO:0007669"/>
    <property type="project" value="InterPro"/>
</dbReference>
<feature type="domain" description="Xylanolytic transcriptional activator regulatory" evidence="6">
    <location>
        <begin position="265"/>
        <end position="331"/>
    </location>
</feature>
<reference evidence="7" key="1">
    <citation type="journal article" date="2021" name="Nat. Commun.">
        <title>Genetic determinants of endophytism in the Arabidopsis root mycobiome.</title>
        <authorList>
            <person name="Mesny F."/>
            <person name="Miyauchi S."/>
            <person name="Thiergart T."/>
            <person name="Pickel B."/>
            <person name="Atanasova L."/>
            <person name="Karlsson M."/>
            <person name="Huettel B."/>
            <person name="Barry K.W."/>
            <person name="Haridas S."/>
            <person name="Chen C."/>
            <person name="Bauer D."/>
            <person name="Andreopoulos W."/>
            <person name="Pangilinan J."/>
            <person name="LaButti K."/>
            <person name="Riley R."/>
            <person name="Lipzen A."/>
            <person name="Clum A."/>
            <person name="Drula E."/>
            <person name="Henrissat B."/>
            <person name="Kohler A."/>
            <person name="Grigoriev I.V."/>
            <person name="Martin F.M."/>
            <person name="Hacquard S."/>
        </authorList>
    </citation>
    <scope>NUCLEOTIDE SEQUENCE</scope>
    <source>
        <strain evidence="7">MPI-SDFR-AT-0117</strain>
    </source>
</reference>
<dbReference type="SUPFAM" id="SSF57701">
    <property type="entry name" value="Zn2/Cys6 DNA-binding domain"/>
    <property type="match status" value="1"/>
</dbReference>
<dbReference type="GO" id="GO:0006351">
    <property type="term" value="P:DNA-templated transcription"/>
    <property type="evidence" value="ECO:0007669"/>
    <property type="project" value="InterPro"/>
</dbReference>
<keyword evidence="2" id="KW-0805">Transcription regulation</keyword>
<evidence type="ECO:0000256" key="4">
    <source>
        <dbReference type="ARBA" id="ARBA00023242"/>
    </source>
</evidence>
<evidence type="ECO:0000256" key="1">
    <source>
        <dbReference type="ARBA" id="ARBA00022723"/>
    </source>
</evidence>
<sequence>MDVDTERPQKRMRKGTKSCAECERRKIGCKYLPGFNDCAQCSVRGSKCTSQGLTGPDEGPEGKPVAPSSGRAGPTVDSVTPQRTSEIDDFDLEISAGSRPPFVSMFEPNKVSHPLSPFSMPELTKMQTTSSGVYEREAAQKPSNLCGILRANLPSYDVVISALAKNGAWWDSFRQKTRVVTQAGLIEPILSFAAGAYTSPSPAKLGILVVAYGRSMGSDPEAHRLFRLVDDLVISSMAAGSSLNGMECLVLLAKTYTDIGQPRRAWLMWRKGLATAQLLGLHRFASGPADRRQRIWMTIYHGDRFTSLLLGLPHGFSDSHLIDAPSSGGAMAGTFEQFVTKFVHDCTVVTGKVIESILLPSKPSFATAMQLDEKLETAFSSAPPGWWDLPMVESGSVDDSLVDKLLIQFYFFHVRLYTNLPFLKSDAASPSHNVSRAVCTEAARSLLQRYILLRSKVNGAWLFDCKTSDFVGFTAAVVLLIGTRGFGEQSATSQDEGLLRQAGEIFNELQDGGCRMASQCRRALALLSRPTHGDGPSKIFIPYFGTVRLPERTSSQNHRRRTPETSSTISSATTLAPSGYHGPSDCGLSIDYNGYQSKDMFAGGDWADEGLVEDHSATFQGFDVTSLDIDQDWSLFLHTTES</sequence>
<keyword evidence="8" id="KW-1185">Reference proteome</keyword>
<evidence type="ECO:0000313" key="8">
    <source>
        <dbReference type="Proteomes" id="UP000770015"/>
    </source>
</evidence>
<dbReference type="PANTHER" id="PTHR47840:SF1">
    <property type="entry name" value="ZN(II)2CYS6 TRANSCRIPTION FACTOR (EUROFUNG)"/>
    <property type="match status" value="1"/>
</dbReference>
<evidence type="ECO:0000256" key="5">
    <source>
        <dbReference type="SAM" id="MobiDB-lite"/>
    </source>
</evidence>
<gene>
    <name evidence="7" type="ORF">F5X68DRAFT_167459</name>
</gene>
<accession>A0A9P9AEJ2</accession>
<dbReference type="CDD" id="cd00067">
    <property type="entry name" value="GAL4"/>
    <property type="match status" value="1"/>
</dbReference>
<evidence type="ECO:0000256" key="2">
    <source>
        <dbReference type="ARBA" id="ARBA00023015"/>
    </source>
</evidence>
<dbReference type="CDD" id="cd12148">
    <property type="entry name" value="fungal_TF_MHR"/>
    <property type="match status" value="1"/>
</dbReference>
<keyword evidence="4" id="KW-0539">Nucleus</keyword>
<dbReference type="InterPro" id="IPR001138">
    <property type="entry name" value="Zn2Cys6_DnaBD"/>
</dbReference>
<name>A0A9P9AEJ2_9PEZI</name>
<keyword evidence="3" id="KW-0804">Transcription</keyword>
<feature type="region of interest" description="Disordered" evidence="5">
    <location>
        <begin position="45"/>
        <end position="89"/>
    </location>
</feature>
<evidence type="ECO:0000256" key="3">
    <source>
        <dbReference type="ARBA" id="ARBA00023163"/>
    </source>
</evidence>
<organism evidence="7 8">
    <name type="scientific">Plectosphaerella plurivora</name>
    <dbReference type="NCBI Taxonomy" id="936078"/>
    <lineage>
        <taxon>Eukaryota</taxon>
        <taxon>Fungi</taxon>
        <taxon>Dikarya</taxon>
        <taxon>Ascomycota</taxon>
        <taxon>Pezizomycotina</taxon>
        <taxon>Sordariomycetes</taxon>
        <taxon>Hypocreomycetidae</taxon>
        <taxon>Glomerellales</taxon>
        <taxon>Plectosphaerellaceae</taxon>
        <taxon>Plectosphaerella</taxon>
    </lineage>
</organism>
<dbReference type="OrthoDB" id="5392779at2759"/>
<dbReference type="InterPro" id="IPR007219">
    <property type="entry name" value="XnlR_reg_dom"/>
</dbReference>
<dbReference type="Proteomes" id="UP000770015">
    <property type="component" value="Unassembled WGS sequence"/>
</dbReference>
<dbReference type="GO" id="GO:0008270">
    <property type="term" value="F:zinc ion binding"/>
    <property type="evidence" value="ECO:0007669"/>
    <property type="project" value="InterPro"/>
</dbReference>
<evidence type="ECO:0000313" key="7">
    <source>
        <dbReference type="EMBL" id="KAH6689856.1"/>
    </source>
</evidence>
<keyword evidence="1" id="KW-0479">Metal-binding</keyword>
<dbReference type="PANTHER" id="PTHR47840">
    <property type="entry name" value="ZN(II)2CYS6 TRANSCRIPTION FACTOR (EUROFUNG)-RELATED"/>
    <property type="match status" value="1"/>
</dbReference>
<dbReference type="SMART" id="SM00906">
    <property type="entry name" value="Fungal_trans"/>
    <property type="match status" value="1"/>
</dbReference>
<dbReference type="InterPro" id="IPR036864">
    <property type="entry name" value="Zn2-C6_fun-type_DNA-bd_sf"/>
</dbReference>